<name>A0A9P7YSK9_9HELO</name>
<dbReference type="InterPro" id="IPR011004">
    <property type="entry name" value="Trimer_LpxA-like_sf"/>
</dbReference>
<organism evidence="7 8">
    <name type="scientific">Amylocarpus encephaloides</name>
    <dbReference type="NCBI Taxonomy" id="45428"/>
    <lineage>
        <taxon>Eukaryota</taxon>
        <taxon>Fungi</taxon>
        <taxon>Dikarya</taxon>
        <taxon>Ascomycota</taxon>
        <taxon>Pezizomycotina</taxon>
        <taxon>Leotiomycetes</taxon>
        <taxon>Helotiales</taxon>
        <taxon>Helotiales incertae sedis</taxon>
        <taxon>Amylocarpus</taxon>
    </lineage>
</organism>
<reference evidence="7" key="1">
    <citation type="journal article" date="2021" name="IMA Fungus">
        <title>Genomic characterization of three marine fungi, including Emericellopsis atlantica sp. nov. with signatures of a generalist lifestyle and marine biomass degradation.</title>
        <authorList>
            <person name="Hagestad O.C."/>
            <person name="Hou L."/>
            <person name="Andersen J.H."/>
            <person name="Hansen E.H."/>
            <person name="Altermark B."/>
            <person name="Li C."/>
            <person name="Kuhnert E."/>
            <person name="Cox R.J."/>
            <person name="Crous P.W."/>
            <person name="Spatafora J.W."/>
            <person name="Lail K."/>
            <person name="Amirebrahimi M."/>
            <person name="Lipzen A."/>
            <person name="Pangilinan J."/>
            <person name="Andreopoulos W."/>
            <person name="Hayes R.D."/>
            <person name="Ng V."/>
            <person name="Grigoriev I.V."/>
            <person name="Jackson S.A."/>
            <person name="Sutton T.D.S."/>
            <person name="Dobson A.D.W."/>
            <person name="Rama T."/>
        </authorList>
    </citation>
    <scope>NUCLEOTIDE SEQUENCE</scope>
    <source>
        <strain evidence="7">TRa018bII</strain>
    </source>
</reference>
<dbReference type="OrthoDB" id="2355at2759"/>
<dbReference type="AlphaFoldDB" id="A0A9P7YSK9"/>
<dbReference type="Pfam" id="PF00132">
    <property type="entry name" value="Hexapep"/>
    <property type="match status" value="1"/>
</dbReference>
<accession>A0A9P7YSK9</accession>
<dbReference type="GO" id="GO:0070840">
    <property type="term" value="F:dynein complex binding"/>
    <property type="evidence" value="ECO:0007669"/>
    <property type="project" value="TreeGrafter"/>
</dbReference>
<dbReference type="PANTHER" id="PTHR13072:SF0">
    <property type="entry name" value="DYNACTIN SUBUNIT 6"/>
    <property type="match status" value="1"/>
</dbReference>
<evidence type="ECO:0000313" key="7">
    <source>
        <dbReference type="EMBL" id="KAG9239049.1"/>
    </source>
</evidence>
<evidence type="ECO:0000256" key="5">
    <source>
        <dbReference type="ARBA" id="ARBA00023212"/>
    </source>
</evidence>
<evidence type="ECO:0000256" key="3">
    <source>
        <dbReference type="ARBA" id="ARBA00016573"/>
    </source>
</evidence>
<dbReference type="GO" id="GO:0007052">
    <property type="term" value="P:mitotic spindle organization"/>
    <property type="evidence" value="ECO:0007669"/>
    <property type="project" value="TreeGrafter"/>
</dbReference>
<dbReference type="Gene3D" id="2.160.10.10">
    <property type="entry name" value="Hexapeptide repeat proteins"/>
    <property type="match status" value="1"/>
</dbReference>
<keyword evidence="4" id="KW-0963">Cytoplasm</keyword>
<evidence type="ECO:0000256" key="6">
    <source>
        <dbReference type="ARBA" id="ARBA00034687"/>
    </source>
</evidence>
<gene>
    <name evidence="7" type="ORF">BJ875DRAFT_262036</name>
</gene>
<evidence type="ECO:0000313" key="8">
    <source>
        <dbReference type="Proteomes" id="UP000824998"/>
    </source>
</evidence>
<protein>
    <recommendedName>
        <fullName evidence="3">Dynactin subunit 6</fullName>
    </recommendedName>
</protein>
<dbReference type="InterPro" id="IPR001451">
    <property type="entry name" value="Hexapep"/>
</dbReference>
<keyword evidence="5" id="KW-0206">Cytoskeleton</keyword>
<dbReference type="PANTHER" id="PTHR13072">
    <property type="entry name" value="DYNACTIN 6"/>
    <property type="match status" value="1"/>
</dbReference>
<keyword evidence="8" id="KW-1185">Reference proteome</keyword>
<dbReference type="Proteomes" id="UP000824998">
    <property type="component" value="Unassembled WGS sequence"/>
</dbReference>
<evidence type="ECO:0000256" key="2">
    <source>
        <dbReference type="ARBA" id="ARBA00007719"/>
    </source>
</evidence>
<comment type="similarity">
    <text evidence="2">Belongs to the dynactin subunits 5/6 family. Dynactin subunit 6 subfamily.</text>
</comment>
<dbReference type="GO" id="GO:0005869">
    <property type="term" value="C:dynactin complex"/>
    <property type="evidence" value="ECO:0007669"/>
    <property type="project" value="InterPro"/>
</dbReference>
<sequence>MSSSKRVSTAPAAPKSPTVLAPTLVIGEHAVLTGTYLITLGSNTVVHPRTKLNSTYAPITIGNNCIISERSIIGLQSPGSDQGMTIENGVVVEVGAIVEAKSIGEGSIIEVNAKIGKHAVLGKHCKIGPMCEVGEHEIVPDFTVLFGNGMRRIDRSGVEDLKLKMVARQVEILRKLIPNNLAKFK</sequence>
<proteinExistence type="inferred from homology"/>
<comment type="caution">
    <text evidence="7">The sequence shown here is derived from an EMBL/GenBank/DDBJ whole genome shotgun (WGS) entry which is preliminary data.</text>
</comment>
<dbReference type="EMBL" id="MU251362">
    <property type="protein sequence ID" value="KAG9239049.1"/>
    <property type="molecule type" value="Genomic_DNA"/>
</dbReference>
<dbReference type="InterPro" id="IPR027777">
    <property type="entry name" value="DCTN6"/>
</dbReference>
<comment type="subcellular location">
    <subcellularLocation>
        <location evidence="1">Cytoplasm</location>
        <location evidence="1">Cytoskeleton</location>
    </subcellularLocation>
</comment>
<evidence type="ECO:0000256" key="4">
    <source>
        <dbReference type="ARBA" id="ARBA00022490"/>
    </source>
</evidence>
<comment type="function">
    <text evidence="6">Part of the dynactin complex that activates the molecular motor dynein for ultra-processive transport along microtubules.</text>
</comment>
<dbReference type="SUPFAM" id="SSF51161">
    <property type="entry name" value="Trimeric LpxA-like enzymes"/>
    <property type="match status" value="1"/>
</dbReference>
<evidence type="ECO:0000256" key="1">
    <source>
        <dbReference type="ARBA" id="ARBA00004245"/>
    </source>
</evidence>